<sequence length="333" mass="36832">MGGLLLLPRQSSKERKIARRETRGLLYCKTISGKFKVLLMISGGLGGGDEYLCRFGGGSRSICAVGDVTVVPGVSPVNSTRKPALIRNSDSAFVGCRSTQVVVLINTIAADDSHQLLRQLRLVVACFLLDFAPSNIESWSVPDECRLTPRSCWSTLRLGVEWLCKSVSQAVVWGFSETLLIRIGCRCFEQPTRRAQLQIQGACQAKGFRIGKTHDDDFLEEQERSKLNATLKDKKERLAAFPASPFDPQLYEEFFTESPPLGETGLDWVAGVPITLIPTIKYNSIQPKVPLIVNNDPVMVLNDENVLETAHEPSGEQKLIKDPFVAERIRDGN</sequence>
<gene>
    <name evidence="1" type="ORF">AN1_LOCUS17398</name>
</gene>
<organism evidence="1 2">
    <name type="scientific">Arabidopsis thaliana</name>
    <name type="common">Mouse-ear cress</name>
    <dbReference type="NCBI Taxonomy" id="3702"/>
    <lineage>
        <taxon>Eukaryota</taxon>
        <taxon>Viridiplantae</taxon>
        <taxon>Streptophyta</taxon>
        <taxon>Embryophyta</taxon>
        <taxon>Tracheophyta</taxon>
        <taxon>Spermatophyta</taxon>
        <taxon>Magnoliopsida</taxon>
        <taxon>eudicotyledons</taxon>
        <taxon>Gunneridae</taxon>
        <taxon>Pentapetalae</taxon>
        <taxon>rosids</taxon>
        <taxon>malvids</taxon>
        <taxon>Brassicales</taxon>
        <taxon>Brassicaceae</taxon>
        <taxon>Camelineae</taxon>
        <taxon>Arabidopsis</taxon>
    </lineage>
</organism>
<accession>A0A654FMA8</accession>
<evidence type="ECO:0000313" key="1">
    <source>
        <dbReference type="EMBL" id="VYS61969.1"/>
    </source>
</evidence>
<evidence type="ECO:0000313" key="2">
    <source>
        <dbReference type="Proteomes" id="UP000426265"/>
    </source>
</evidence>
<dbReference type="AlphaFoldDB" id="A0A654FMA8"/>
<proteinExistence type="predicted"/>
<dbReference type="EMBL" id="CACRSJ010000109">
    <property type="protein sequence ID" value="VYS61969.1"/>
    <property type="molecule type" value="Genomic_DNA"/>
</dbReference>
<dbReference type="Proteomes" id="UP000426265">
    <property type="component" value="Unassembled WGS sequence"/>
</dbReference>
<reference evidence="1 2" key="1">
    <citation type="submission" date="2019-11" db="EMBL/GenBank/DDBJ databases">
        <authorList>
            <person name="Jiao W.-B."/>
            <person name="Schneeberger K."/>
        </authorList>
    </citation>
    <scope>NUCLEOTIDE SEQUENCE [LARGE SCALE GENOMIC DNA]</scope>
    <source>
        <strain evidence="2">cv. An-1</strain>
    </source>
</reference>
<protein>
    <submittedName>
        <fullName evidence="1">Uncharacterized protein</fullName>
    </submittedName>
</protein>
<name>A0A654FMA8_ARATH</name>